<comment type="caution">
    <text evidence="10">The sequence shown here is derived from an EMBL/GenBank/DDBJ whole genome shotgun (WGS) entry which is preliminary data.</text>
</comment>
<accession>A0ABU4T796</accession>
<keyword evidence="11" id="KW-1185">Reference proteome</keyword>
<evidence type="ECO:0000256" key="6">
    <source>
        <dbReference type="ARBA" id="ARBA00023136"/>
    </source>
</evidence>
<dbReference type="InterPro" id="IPR027417">
    <property type="entry name" value="P-loop_NTPase"/>
</dbReference>
<evidence type="ECO:0000256" key="5">
    <source>
        <dbReference type="ARBA" id="ARBA00022989"/>
    </source>
</evidence>
<evidence type="ECO:0000256" key="4">
    <source>
        <dbReference type="ARBA" id="ARBA00022840"/>
    </source>
</evidence>
<dbReference type="Gene3D" id="1.20.1560.10">
    <property type="entry name" value="ABC transporter type 1, transmembrane domain"/>
    <property type="match status" value="1"/>
</dbReference>
<dbReference type="PROSITE" id="PS50929">
    <property type="entry name" value="ABC_TM1F"/>
    <property type="match status" value="1"/>
</dbReference>
<dbReference type="SUPFAM" id="SSF52540">
    <property type="entry name" value="P-loop containing nucleoside triphosphate hydrolases"/>
    <property type="match status" value="1"/>
</dbReference>
<evidence type="ECO:0000313" key="10">
    <source>
        <dbReference type="EMBL" id="MDX8033837.1"/>
    </source>
</evidence>
<evidence type="ECO:0000256" key="2">
    <source>
        <dbReference type="ARBA" id="ARBA00022692"/>
    </source>
</evidence>
<dbReference type="InterPro" id="IPR003593">
    <property type="entry name" value="AAA+_ATPase"/>
</dbReference>
<dbReference type="InterPro" id="IPR011527">
    <property type="entry name" value="ABC1_TM_dom"/>
</dbReference>
<organism evidence="10 11">
    <name type="scientific">Lentzea miocenica</name>
    <dbReference type="NCBI Taxonomy" id="3095431"/>
    <lineage>
        <taxon>Bacteria</taxon>
        <taxon>Bacillati</taxon>
        <taxon>Actinomycetota</taxon>
        <taxon>Actinomycetes</taxon>
        <taxon>Pseudonocardiales</taxon>
        <taxon>Pseudonocardiaceae</taxon>
        <taxon>Lentzea</taxon>
    </lineage>
</organism>
<feature type="domain" description="ABC transmembrane type-1" evidence="9">
    <location>
        <begin position="141"/>
        <end position="301"/>
    </location>
</feature>
<evidence type="ECO:0000256" key="7">
    <source>
        <dbReference type="SAM" id="Phobius"/>
    </source>
</evidence>
<reference evidence="10 11" key="2">
    <citation type="submission" date="2023-11" db="EMBL/GenBank/DDBJ databases">
        <authorList>
            <person name="Lara A.C."/>
            <person name="Chronakova A."/>
        </authorList>
    </citation>
    <scope>NUCLEOTIDE SEQUENCE [LARGE SCALE GENOMIC DNA]</scope>
    <source>
        <strain evidence="10 11">BCCO 10_0856</strain>
    </source>
</reference>
<dbReference type="InterPro" id="IPR039421">
    <property type="entry name" value="Type_1_exporter"/>
</dbReference>
<evidence type="ECO:0000259" key="8">
    <source>
        <dbReference type="PROSITE" id="PS50893"/>
    </source>
</evidence>
<gene>
    <name evidence="10" type="ORF">SK803_26750</name>
</gene>
<dbReference type="PROSITE" id="PS50893">
    <property type="entry name" value="ABC_TRANSPORTER_2"/>
    <property type="match status" value="1"/>
</dbReference>
<keyword evidence="5 7" id="KW-1133">Transmembrane helix</keyword>
<keyword evidence="4 10" id="KW-0067">ATP-binding</keyword>
<dbReference type="RefSeq" id="WP_319968862.1">
    <property type="nucleotide sequence ID" value="NZ_JAXAVW010000023.1"/>
</dbReference>
<feature type="domain" description="ABC transporter" evidence="8">
    <location>
        <begin position="334"/>
        <end position="573"/>
    </location>
</feature>
<feature type="transmembrane region" description="Helical" evidence="7">
    <location>
        <begin position="20"/>
        <end position="43"/>
    </location>
</feature>
<dbReference type="Proteomes" id="UP001285521">
    <property type="component" value="Unassembled WGS sequence"/>
</dbReference>
<dbReference type="PANTHER" id="PTHR24221">
    <property type="entry name" value="ATP-BINDING CASSETTE SUB-FAMILY B"/>
    <property type="match status" value="1"/>
</dbReference>
<name>A0ABU4T796_9PSEU</name>
<feature type="transmembrane region" description="Helical" evidence="7">
    <location>
        <begin position="55"/>
        <end position="73"/>
    </location>
</feature>
<dbReference type="InterPro" id="IPR036640">
    <property type="entry name" value="ABC1_TM_sf"/>
</dbReference>
<proteinExistence type="predicted"/>
<sequence>MRRLRALWLVVELSWRAAPASVMVVILFLLAESGAVAAFALAVRHVADRPSTPGVLFAAAAAGLAKAVSWAGFRLRKNLQFDISERVGVELEDRTLALIAGVPGLHHLEDQSYLDKVELVRTQSKEVASAVWAVADTARFVVSLVLSLVLLTTVDPSLLVLAVTVVPSILLPRWSRRRIRRAELTSARSARRHRHLFEACTGAEAGEIRVFRAGAWLRGEAATAWREETEIRARALVVDAIATAAGWAVLVGGFLLALLAVAALVRAGQASVGDLVLVITLITQLRSQVGGTLTGLTNAARGLAATDRFLWLRDYAAAQPLDTTAAPTVLTSGIELRGVGFSYGDRRSVLKGIDLVLPAGKVIALVGANGAGKTTLVKLLCGFYRPTEGEILVDGGPMPDLRSWHTGIAGVFQDHHRFELLVREAVGIGDLPRIDDPAAIGAAVDRGAATEVIATLPNGLHTQLGRTFGGMDLSGGQWQRISLARGRMRTKPLLHVLDEPAAALDAVTEHELIRRHAEIAGHGNAITVLVTHRLSTVRLADHVVVLDGGHIVEQGTHDDLLALDGQYARRYGEQENTYR</sequence>
<dbReference type="SUPFAM" id="SSF90123">
    <property type="entry name" value="ABC transporter transmembrane region"/>
    <property type="match status" value="1"/>
</dbReference>
<dbReference type="SMART" id="SM00382">
    <property type="entry name" value="AAA"/>
    <property type="match status" value="1"/>
</dbReference>
<feature type="transmembrane region" description="Helical" evidence="7">
    <location>
        <begin position="236"/>
        <end position="265"/>
    </location>
</feature>
<protein>
    <submittedName>
        <fullName evidence="10">ABC transporter ATP-binding protein</fullName>
    </submittedName>
</protein>
<feature type="transmembrane region" description="Helical" evidence="7">
    <location>
        <begin position="157"/>
        <end position="174"/>
    </location>
</feature>
<dbReference type="InterPro" id="IPR003439">
    <property type="entry name" value="ABC_transporter-like_ATP-bd"/>
</dbReference>
<dbReference type="GO" id="GO:0005524">
    <property type="term" value="F:ATP binding"/>
    <property type="evidence" value="ECO:0007669"/>
    <property type="project" value="UniProtKB-KW"/>
</dbReference>
<evidence type="ECO:0000313" key="11">
    <source>
        <dbReference type="Proteomes" id="UP001285521"/>
    </source>
</evidence>
<dbReference type="EMBL" id="JAXAVW010000023">
    <property type="protein sequence ID" value="MDX8033837.1"/>
    <property type="molecule type" value="Genomic_DNA"/>
</dbReference>
<dbReference type="Pfam" id="PF00005">
    <property type="entry name" value="ABC_tran"/>
    <property type="match status" value="1"/>
</dbReference>
<dbReference type="PANTHER" id="PTHR24221:SF646">
    <property type="entry name" value="HAEMOLYSIN SECRETION ATP-BINDING PROTEIN"/>
    <property type="match status" value="1"/>
</dbReference>
<keyword evidence="6 7" id="KW-0472">Membrane</keyword>
<evidence type="ECO:0000256" key="3">
    <source>
        <dbReference type="ARBA" id="ARBA00022741"/>
    </source>
</evidence>
<keyword evidence="3" id="KW-0547">Nucleotide-binding</keyword>
<dbReference type="Pfam" id="PF00664">
    <property type="entry name" value="ABC_membrane"/>
    <property type="match status" value="1"/>
</dbReference>
<dbReference type="Gene3D" id="3.40.50.300">
    <property type="entry name" value="P-loop containing nucleotide triphosphate hydrolases"/>
    <property type="match status" value="1"/>
</dbReference>
<comment type="subcellular location">
    <subcellularLocation>
        <location evidence="1">Cell membrane</location>
        <topology evidence="1">Multi-pass membrane protein</topology>
    </subcellularLocation>
</comment>
<evidence type="ECO:0000259" key="9">
    <source>
        <dbReference type="PROSITE" id="PS50929"/>
    </source>
</evidence>
<keyword evidence="2 7" id="KW-0812">Transmembrane</keyword>
<evidence type="ECO:0000256" key="1">
    <source>
        <dbReference type="ARBA" id="ARBA00004651"/>
    </source>
</evidence>
<reference evidence="10 11" key="1">
    <citation type="submission" date="2023-11" db="EMBL/GenBank/DDBJ databases">
        <title>Lentzea sokolovensis, sp. nov., Lentzea kristufkii, sp. nov., and Lentzea miocenensis, sp. nov., rare actinobacteria from Sokolov Coal Basin, Miocene lacustrine sediment, Czech Republic.</title>
        <authorList>
            <person name="Lara A."/>
            <person name="Kotroba L."/>
            <person name="Nouioui I."/>
            <person name="Neumann-Schaal M."/>
            <person name="Mast Y."/>
            <person name="Chronakova A."/>
        </authorList>
    </citation>
    <scope>NUCLEOTIDE SEQUENCE [LARGE SCALE GENOMIC DNA]</scope>
    <source>
        <strain evidence="10 11">BCCO 10_0856</strain>
    </source>
</reference>